<keyword evidence="5" id="KW-0326">Glycosidase</keyword>
<protein>
    <submittedName>
        <fullName evidence="9">Acetylgalactosaminidase</fullName>
    </submittedName>
</protein>
<dbReference type="KEGG" id="fop:FNB79_14955"/>
<dbReference type="Proteomes" id="UP000319209">
    <property type="component" value="Chromosome"/>
</dbReference>
<dbReference type="EMBL" id="CP041637">
    <property type="protein sequence ID" value="QDO95216.1"/>
    <property type="molecule type" value="Genomic_DNA"/>
</dbReference>
<dbReference type="AlphaFoldDB" id="A0A516GUN7"/>
<evidence type="ECO:0000256" key="5">
    <source>
        <dbReference type="ARBA" id="ARBA00023295"/>
    </source>
</evidence>
<name>A0A516GUN7_9FLAO</name>
<feature type="domain" description="Glycosyl hydrolase 109 C-terminal" evidence="8">
    <location>
        <begin position="195"/>
        <end position="359"/>
    </location>
</feature>
<evidence type="ECO:0000259" key="7">
    <source>
        <dbReference type="Pfam" id="PF01408"/>
    </source>
</evidence>
<evidence type="ECO:0000259" key="8">
    <source>
        <dbReference type="Pfam" id="PF21252"/>
    </source>
</evidence>
<feature type="signal peptide" evidence="6">
    <location>
        <begin position="1"/>
        <end position="26"/>
    </location>
</feature>
<dbReference type="GO" id="GO:0000166">
    <property type="term" value="F:nucleotide binding"/>
    <property type="evidence" value="ECO:0007669"/>
    <property type="project" value="InterPro"/>
</dbReference>
<proteinExistence type="inferred from homology"/>
<organism evidence="9 10">
    <name type="scientific">Formosa sediminum</name>
    <dbReference type="NCBI Taxonomy" id="2594004"/>
    <lineage>
        <taxon>Bacteria</taxon>
        <taxon>Pseudomonadati</taxon>
        <taxon>Bacteroidota</taxon>
        <taxon>Flavobacteriia</taxon>
        <taxon>Flavobacteriales</taxon>
        <taxon>Flavobacteriaceae</taxon>
        <taxon>Formosa</taxon>
    </lineage>
</organism>
<dbReference type="Gene3D" id="3.30.360.10">
    <property type="entry name" value="Dihydrodipicolinate Reductase, domain 2"/>
    <property type="match status" value="1"/>
</dbReference>
<dbReference type="RefSeq" id="WP_143382124.1">
    <property type="nucleotide sequence ID" value="NZ_CP041637.1"/>
</dbReference>
<dbReference type="SUPFAM" id="SSF51735">
    <property type="entry name" value="NAD(P)-binding Rossmann-fold domains"/>
    <property type="match status" value="1"/>
</dbReference>
<dbReference type="Pfam" id="PF01408">
    <property type="entry name" value="GFO_IDH_MocA"/>
    <property type="match status" value="1"/>
</dbReference>
<dbReference type="PANTHER" id="PTHR43818:SF1">
    <property type="entry name" value="GLYCOSYL HYDROLASE FAMILY 109 PROTEIN"/>
    <property type="match status" value="1"/>
</dbReference>
<evidence type="ECO:0000256" key="6">
    <source>
        <dbReference type="SAM" id="SignalP"/>
    </source>
</evidence>
<evidence type="ECO:0000256" key="2">
    <source>
        <dbReference type="ARBA" id="ARBA00009329"/>
    </source>
</evidence>
<evidence type="ECO:0000313" key="9">
    <source>
        <dbReference type="EMBL" id="QDO95216.1"/>
    </source>
</evidence>
<accession>A0A516GUN7</accession>
<evidence type="ECO:0000256" key="3">
    <source>
        <dbReference type="ARBA" id="ARBA00022801"/>
    </source>
</evidence>
<keyword evidence="3" id="KW-0378">Hydrolase</keyword>
<keyword evidence="6" id="KW-0732">Signal</keyword>
<comment type="similarity">
    <text evidence="2">Belongs to the Gfo/Idh/MocA family. Glycosyl hydrolase 109 subfamily.</text>
</comment>
<comment type="cofactor">
    <cofactor evidence="1">
        <name>NAD(+)</name>
        <dbReference type="ChEBI" id="CHEBI:57540"/>
    </cofactor>
</comment>
<evidence type="ECO:0000256" key="4">
    <source>
        <dbReference type="ARBA" id="ARBA00023027"/>
    </source>
</evidence>
<keyword evidence="10" id="KW-1185">Reference proteome</keyword>
<sequence>MENKRRQFMKLSSISALGLLGGSVFSANSETIIKDSNYLKSSSSLFNMSGFRAPKLEEVRIGFIGLGMRGPGAVQRMSMIEGVTIKGLCDLREKSVMNSKEILKGTKHKPDLYFGSTYAWKEMVDRDDIDLIYILTPWDWHTPMAVYAMEAGKHVAVEVPAAKTIDEAWELVETSERTKKHCMMMENCCYDFFELLTLNMARQNYFGDIIHGEGAYIHNLLDLNFNKTSGYESMWRLEENASRNGNLYPTHGLGPICQIMNINRGDQLDYLSSLSSADFNMQKLAREKAIHDPFYAEYANRSFRGNMNTTMIKTKKGRSIMIQHDVSSDRPYSRIHMVSGTKAFAQKWPTPGKVAVNDKWLSTSEMNDLEKKYTPELVKKVGELAKKIGGHGGMDFIMDWRLIDCLRNGLPLDQDVYDAALWSSISPLSEQSVANRSNSIDIPDFTRGHWKTNSPVDIGLQGAGNTSVNYKTKTINKQMGL</sequence>
<dbReference type="InterPro" id="IPR049303">
    <property type="entry name" value="Glyco_hydro_109_C"/>
</dbReference>
<dbReference type="Gene3D" id="3.40.50.720">
    <property type="entry name" value="NAD(P)-binding Rossmann-like Domain"/>
    <property type="match status" value="1"/>
</dbReference>
<dbReference type="Pfam" id="PF21252">
    <property type="entry name" value="Glyco_hydro_109_C"/>
    <property type="match status" value="1"/>
</dbReference>
<feature type="chain" id="PRO_5021706333" evidence="6">
    <location>
        <begin position="27"/>
        <end position="481"/>
    </location>
</feature>
<dbReference type="GO" id="GO:0016798">
    <property type="term" value="F:hydrolase activity, acting on glycosyl bonds"/>
    <property type="evidence" value="ECO:0007669"/>
    <property type="project" value="UniProtKB-KW"/>
</dbReference>
<dbReference type="PANTHER" id="PTHR43818">
    <property type="entry name" value="BCDNA.GH03377"/>
    <property type="match status" value="1"/>
</dbReference>
<feature type="domain" description="Gfo/Idh/MocA-like oxidoreductase N-terminal" evidence="7">
    <location>
        <begin position="59"/>
        <end position="184"/>
    </location>
</feature>
<reference evidence="9 10" key="1">
    <citation type="submission" date="2019-07" db="EMBL/GenBank/DDBJ databases">
        <title>Genome sequencing for Formosa sp. PS13.</title>
        <authorList>
            <person name="Park S.-J."/>
        </authorList>
    </citation>
    <scope>NUCLEOTIDE SEQUENCE [LARGE SCALE GENOMIC DNA]</scope>
    <source>
        <strain evidence="9 10">PS13</strain>
    </source>
</reference>
<evidence type="ECO:0000256" key="1">
    <source>
        <dbReference type="ARBA" id="ARBA00001911"/>
    </source>
</evidence>
<dbReference type="InterPro" id="IPR050463">
    <property type="entry name" value="Gfo/Idh/MocA_oxidrdct_glycsds"/>
</dbReference>
<evidence type="ECO:0000313" key="10">
    <source>
        <dbReference type="Proteomes" id="UP000319209"/>
    </source>
</evidence>
<dbReference type="InterPro" id="IPR000683">
    <property type="entry name" value="Gfo/Idh/MocA-like_OxRdtase_N"/>
</dbReference>
<keyword evidence="4" id="KW-0520">NAD</keyword>
<dbReference type="InterPro" id="IPR036291">
    <property type="entry name" value="NAD(P)-bd_dom_sf"/>
</dbReference>
<gene>
    <name evidence="9" type="ORF">FNB79_14955</name>
</gene>
<dbReference type="OrthoDB" id="9771072at2"/>